<evidence type="ECO:0000313" key="2">
    <source>
        <dbReference type="EMBL" id="CAG1840294.1"/>
    </source>
</evidence>
<feature type="transmembrane region" description="Helical" evidence="1">
    <location>
        <begin position="176"/>
        <end position="199"/>
    </location>
</feature>
<proteinExistence type="predicted"/>
<evidence type="ECO:0000313" key="3">
    <source>
        <dbReference type="EnsemblPlants" id="Ma05_p29020.1"/>
    </source>
</evidence>
<sequence length="203" mass="22317">MEVSILLMFFVSMMGLFLMMWNSAPPRMQNQTARVFFPKVLKTLSYSLLGLLAVTATVVASAYLESYLPLALSPVLLLGVIVWFVMIPHCQGGRLLPQIDTMDHKAELKPMSKVATVTTQITFGGMMSVFSGLFGDKDSGFQHKIFMLLMFFAFLSSFSVNLLTVSTPKAATQITVIWILNTCTFFFLALGAAAVYLVVVMGG</sequence>
<dbReference type="Gramene" id="Ma05_t29020.1">
    <property type="protein sequence ID" value="Ma05_p29020.1"/>
    <property type="gene ID" value="Ma05_g29020"/>
</dbReference>
<organism evidence="3 4">
    <name type="scientific">Musa acuminata subsp. malaccensis</name>
    <name type="common">Wild banana</name>
    <name type="synonym">Musa malaccensis</name>
    <dbReference type="NCBI Taxonomy" id="214687"/>
    <lineage>
        <taxon>Eukaryota</taxon>
        <taxon>Viridiplantae</taxon>
        <taxon>Streptophyta</taxon>
        <taxon>Embryophyta</taxon>
        <taxon>Tracheophyta</taxon>
        <taxon>Spermatophyta</taxon>
        <taxon>Magnoliopsida</taxon>
        <taxon>Liliopsida</taxon>
        <taxon>Zingiberales</taxon>
        <taxon>Musaceae</taxon>
        <taxon>Musa</taxon>
    </lineage>
</organism>
<keyword evidence="1" id="KW-1133">Transmembrane helix</keyword>
<keyword evidence="1" id="KW-0812">Transmembrane</keyword>
<evidence type="ECO:0000256" key="1">
    <source>
        <dbReference type="SAM" id="Phobius"/>
    </source>
</evidence>
<dbReference type="EMBL" id="HG996470">
    <property type="protein sequence ID" value="CAG1840294.1"/>
    <property type="molecule type" value="Genomic_DNA"/>
</dbReference>
<feature type="transmembrane region" description="Helical" evidence="1">
    <location>
        <begin position="70"/>
        <end position="90"/>
    </location>
</feature>
<feature type="transmembrane region" description="Helical" evidence="1">
    <location>
        <begin position="145"/>
        <end position="164"/>
    </location>
</feature>
<dbReference type="InParanoid" id="A0A804J9R8"/>
<accession>A0A804J9R8</accession>
<dbReference type="Proteomes" id="UP000012960">
    <property type="component" value="Unplaced"/>
</dbReference>
<name>A0A804J9R8_MUSAM</name>
<feature type="transmembrane region" description="Helical" evidence="1">
    <location>
        <begin position="6"/>
        <end position="24"/>
    </location>
</feature>
<reference evidence="2" key="1">
    <citation type="submission" date="2021-03" db="EMBL/GenBank/DDBJ databases">
        <authorList>
            <consortium name="Genoscope - CEA"/>
            <person name="William W."/>
        </authorList>
    </citation>
    <scope>NUCLEOTIDE SEQUENCE</scope>
    <source>
        <strain evidence="2">Doubled-haploid Pahang</strain>
    </source>
</reference>
<feature type="transmembrane region" description="Helical" evidence="1">
    <location>
        <begin position="44"/>
        <end position="64"/>
    </location>
</feature>
<dbReference type="AlphaFoldDB" id="A0A804J9R8"/>
<feature type="transmembrane region" description="Helical" evidence="1">
    <location>
        <begin position="111"/>
        <end position="133"/>
    </location>
</feature>
<keyword evidence="1" id="KW-0472">Membrane</keyword>
<keyword evidence="4" id="KW-1185">Reference proteome</keyword>
<dbReference type="EnsemblPlants" id="Ma05_t29020.1">
    <property type="protein sequence ID" value="Ma05_p29020.1"/>
    <property type="gene ID" value="Ma05_g29020"/>
</dbReference>
<protein>
    <submittedName>
        <fullName evidence="2">(wild Malaysian banana) hypothetical protein</fullName>
    </submittedName>
</protein>
<evidence type="ECO:0000313" key="4">
    <source>
        <dbReference type="Proteomes" id="UP000012960"/>
    </source>
</evidence>
<reference evidence="3" key="2">
    <citation type="submission" date="2021-05" db="UniProtKB">
        <authorList>
            <consortium name="EnsemblPlants"/>
        </authorList>
    </citation>
    <scope>IDENTIFICATION</scope>
    <source>
        <strain evidence="3">subsp. malaccensis</strain>
    </source>
</reference>
<gene>
    <name evidence="2" type="ORF">GSMUA_280950.1</name>
</gene>